<keyword evidence="3" id="KW-1185">Reference proteome</keyword>
<name>A0A9P8UV42_9PEZI</name>
<evidence type="ECO:0000256" key="1">
    <source>
        <dbReference type="SAM" id="MobiDB-lite"/>
    </source>
</evidence>
<dbReference type="OrthoDB" id="5418203at2759"/>
<feature type="compositionally biased region" description="Low complexity" evidence="1">
    <location>
        <begin position="1"/>
        <end position="14"/>
    </location>
</feature>
<organism evidence="2 3">
    <name type="scientific">Truncatella angustata</name>
    <dbReference type="NCBI Taxonomy" id="152316"/>
    <lineage>
        <taxon>Eukaryota</taxon>
        <taxon>Fungi</taxon>
        <taxon>Dikarya</taxon>
        <taxon>Ascomycota</taxon>
        <taxon>Pezizomycotina</taxon>
        <taxon>Sordariomycetes</taxon>
        <taxon>Xylariomycetidae</taxon>
        <taxon>Amphisphaeriales</taxon>
        <taxon>Sporocadaceae</taxon>
        <taxon>Truncatella</taxon>
    </lineage>
</organism>
<comment type="caution">
    <text evidence="2">The sequence shown here is derived from an EMBL/GenBank/DDBJ whole genome shotgun (WGS) entry which is preliminary data.</text>
</comment>
<sequence length="171" mass="18693">MTSKSSHAATATSAMSNLSIDSSRPKAESSKAKKVVVADSWEDESSSEEDDDEGTSTPTNKTTTSSSASGFTAPPPTPASPTYSSGAPWQSMTAPDSPEATEKKRPEKTDAVARRMIASALGVKAPKLTEEQRAYDRALREKERKKREEEKDQERKRKEEAERAKVAIWED</sequence>
<dbReference type="GeneID" id="70124795"/>
<feature type="region of interest" description="Disordered" evidence="1">
    <location>
        <begin position="1"/>
        <end position="171"/>
    </location>
</feature>
<protein>
    <submittedName>
        <fullName evidence="2">Uncharacterized protein</fullName>
    </submittedName>
</protein>
<dbReference type="AlphaFoldDB" id="A0A9P8UV42"/>
<feature type="compositionally biased region" description="Low complexity" evidence="1">
    <location>
        <begin position="55"/>
        <end position="72"/>
    </location>
</feature>
<evidence type="ECO:0000313" key="3">
    <source>
        <dbReference type="Proteomes" id="UP000758603"/>
    </source>
</evidence>
<dbReference type="RefSeq" id="XP_045963885.1">
    <property type="nucleotide sequence ID" value="XM_046095902.1"/>
</dbReference>
<gene>
    <name evidence="2" type="ORF">BKA67DRAFT_27426</name>
</gene>
<dbReference type="Proteomes" id="UP000758603">
    <property type="component" value="Unassembled WGS sequence"/>
</dbReference>
<accession>A0A9P8UV42</accession>
<evidence type="ECO:0000313" key="2">
    <source>
        <dbReference type="EMBL" id="KAH6659754.1"/>
    </source>
</evidence>
<feature type="compositionally biased region" description="Basic and acidic residues" evidence="1">
    <location>
        <begin position="100"/>
        <end position="113"/>
    </location>
</feature>
<proteinExistence type="predicted"/>
<feature type="compositionally biased region" description="Basic and acidic residues" evidence="1">
    <location>
        <begin position="127"/>
        <end position="165"/>
    </location>
</feature>
<feature type="compositionally biased region" description="Acidic residues" evidence="1">
    <location>
        <begin position="40"/>
        <end position="54"/>
    </location>
</feature>
<dbReference type="EMBL" id="JAGPXC010000001">
    <property type="protein sequence ID" value="KAH6659754.1"/>
    <property type="molecule type" value="Genomic_DNA"/>
</dbReference>
<reference evidence="2" key="1">
    <citation type="journal article" date="2021" name="Nat. Commun.">
        <title>Genetic determinants of endophytism in the Arabidopsis root mycobiome.</title>
        <authorList>
            <person name="Mesny F."/>
            <person name="Miyauchi S."/>
            <person name="Thiergart T."/>
            <person name="Pickel B."/>
            <person name="Atanasova L."/>
            <person name="Karlsson M."/>
            <person name="Huettel B."/>
            <person name="Barry K.W."/>
            <person name="Haridas S."/>
            <person name="Chen C."/>
            <person name="Bauer D."/>
            <person name="Andreopoulos W."/>
            <person name="Pangilinan J."/>
            <person name="LaButti K."/>
            <person name="Riley R."/>
            <person name="Lipzen A."/>
            <person name="Clum A."/>
            <person name="Drula E."/>
            <person name="Henrissat B."/>
            <person name="Kohler A."/>
            <person name="Grigoriev I.V."/>
            <person name="Martin F.M."/>
            <person name="Hacquard S."/>
        </authorList>
    </citation>
    <scope>NUCLEOTIDE SEQUENCE</scope>
    <source>
        <strain evidence="2">MPI-SDFR-AT-0073</strain>
    </source>
</reference>